<dbReference type="PANTHER" id="PTHR31551">
    <property type="entry name" value="PRE-MRNA-SPLICING FACTOR CWF18"/>
    <property type="match status" value="1"/>
</dbReference>
<evidence type="ECO:0008006" key="5">
    <source>
        <dbReference type="Google" id="ProtNLM"/>
    </source>
</evidence>
<accession>A0A182R0J8</accession>
<dbReference type="PANTHER" id="PTHR31551:SF1">
    <property type="entry name" value="COILED-COIL DOMAIN-CONTAINING PROTEIN 12"/>
    <property type="match status" value="1"/>
</dbReference>
<dbReference type="AlphaFoldDB" id="A0A182R0J8"/>
<feature type="compositionally biased region" description="Basic and acidic residues" evidence="2">
    <location>
        <begin position="22"/>
        <end position="32"/>
    </location>
</feature>
<dbReference type="EMBL" id="AXCN02002216">
    <property type="status" value="NOT_ANNOTATED_CDS"/>
    <property type="molecule type" value="Genomic_DNA"/>
</dbReference>
<evidence type="ECO:0000256" key="1">
    <source>
        <dbReference type="SAM" id="Coils"/>
    </source>
</evidence>
<keyword evidence="4" id="KW-1185">Reference proteome</keyword>
<dbReference type="Pfam" id="PF08315">
    <property type="entry name" value="cwf18"/>
    <property type="match status" value="1"/>
</dbReference>
<feature type="coiled-coil region" evidence="1">
    <location>
        <begin position="106"/>
        <end position="133"/>
    </location>
</feature>
<organism evidence="3 4">
    <name type="scientific">Anopheles farauti</name>
    <dbReference type="NCBI Taxonomy" id="69004"/>
    <lineage>
        <taxon>Eukaryota</taxon>
        <taxon>Metazoa</taxon>
        <taxon>Ecdysozoa</taxon>
        <taxon>Arthropoda</taxon>
        <taxon>Hexapoda</taxon>
        <taxon>Insecta</taxon>
        <taxon>Pterygota</taxon>
        <taxon>Neoptera</taxon>
        <taxon>Endopterygota</taxon>
        <taxon>Diptera</taxon>
        <taxon>Nematocera</taxon>
        <taxon>Culicoidea</taxon>
        <taxon>Culicidae</taxon>
        <taxon>Anophelinae</taxon>
        <taxon>Anopheles</taxon>
    </lineage>
</organism>
<evidence type="ECO:0000313" key="3">
    <source>
        <dbReference type="EnsemblMetazoa" id="AFAF020594-PA"/>
    </source>
</evidence>
<feature type="region of interest" description="Disordered" evidence="2">
    <location>
        <begin position="22"/>
        <end position="49"/>
    </location>
</feature>
<evidence type="ECO:0000313" key="4">
    <source>
        <dbReference type="Proteomes" id="UP000075886"/>
    </source>
</evidence>
<reference evidence="4" key="1">
    <citation type="submission" date="2014-01" db="EMBL/GenBank/DDBJ databases">
        <title>The Genome Sequence of Anopheles farauti FAR1 (V2).</title>
        <authorList>
            <consortium name="The Broad Institute Genomics Platform"/>
            <person name="Neafsey D.E."/>
            <person name="Besansky N."/>
            <person name="Howell P."/>
            <person name="Walton C."/>
            <person name="Young S.K."/>
            <person name="Zeng Q."/>
            <person name="Gargeya S."/>
            <person name="Fitzgerald M."/>
            <person name="Haas B."/>
            <person name="Abouelleil A."/>
            <person name="Allen A.W."/>
            <person name="Alvarado L."/>
            <person name="Arachchi H.M."/>
            <person name="Berlin A.M."/>
            <person name="Chapman S.B."/>
            <person name="Gainer-Dewar J."/>
            <person name="Goldberg J."/>
            <person name="Griggs A."/>
            <person name="Gujja S."/>
            <person name="Hansen M."/>
            <person name="Howarth C."/>
            <person name="Imamovic A."/>
            <person name="Ireland A."/>
            <person name="Larimer J."/>
            <person name="McCowan C."/>
            <person name="Murphy C."/>
            <person name="Pearson M."/>
            <person name="Poon T.W."/>
            <person name="Priest M."/>
            <person name="Roberts A."/>
            <person name="Saif S."/>
            <person name="Shea T."/>
            <person name="Sisk P."/>
            <person name="Sykes S."/>
            <person name="Wortman J."/>
            <person name="Nusbaum C."/>
            <person name="Birren B."/>
        </authorList>
    </citation>
    <scope>NUCLEOTIDE SEQUENCE [LARGE SCALE GENOMIC DNA]</scope>
    <source>
        <strain evidence="4">FAR1</strain>
    </source>
</reference>
<sequence length="163" mass="18849">MLYMAESVGKLEEEALKRKNRLRELREKRTQDEQSTDLTSEDSTRIPKPIFRNYKPEDEEITTVESLGGDVEKEVSMQLEMMKTPIVIEEIDIANLAPRKPDWDLKRDVSKKLEKLERRTQKAIAELIRERLKAGQEQDIMQAVNIATSTTSATRERTNASDD</sequence>
<keyword evidence="1" id="KW-0175">Coiled coil</keyword>
<evidence type="ECO:0000256" key="2">
    <source>
        <dbReference type="SAM" id="MobiDB-lite"/>
    </source>
</evidence>
<proteinExistence type="predicted"/>
<dbReference type="Proteomes" id="UP000075886">
    <property type="component" value="Unassembled WGS sequence"/>
</dbReference>
<dbReference type="GO" id="GO:0071014">
    <property type="term" value="C:post-mRNA release spliceosomal complex"/>
    <property type="evidence" value="ECO:0007669"/>
    <property type="project" value="TreeGrafter"/>
</dbReference>
<dbReference type="STRING" id="69004.A0A182R0J8"/>
<dbReference type="InterPro" id="IPR013169">
    <property type="entry name" value="mRNA_splic_Cwf18-like"/>
</dbReference>
<protein>
    <recommendedName>
        <fullName evidence="5">Cwf18 pre-mRNA splicing factor</fullName>
    </recommendedName>
</protein>
<name>A0A182R0J8_9DIPT</name>
<dbReference type="VEuPathDB" id="VectorBase:AFAF020594"/>
<dbReference type="EnsemblMetazoa" id="AFAF020594-RA">
    <property type="protein sequence ID" value="AFAF020594-PA"/>
    <property type="gene ID" value="AFAF020594"/>
</dbReference>
<dbReference type="GO" id="GO:0005684">
    <property type="term" value="C:U2-type spliceosomal complex"/>
    <property type="evidence" value="ECO:0007669"/>
    <property type="project" value="TreeGrafter"/>
</dbReference>
<reference evidence="3" key="2">
    <citation type="submission" date="2020-05" db="UniProtKB">
        <authorList>
            <consortium name="EnsemblMetazoa"/>
        </authorList>
    </citation>
    <scope>IDENTIFICATION</scope>
    <source>
        <strain evidence="3">FAR1</strain>
    </source>
</reference>